<protein>
    <recommendedName>
        <fullName evidence="3">F-box associated domain-containing protein</fullName>
    </recommendedName>
</protein>
<reference evidence="2" key="1">
    <citation type="submission" date="2017-10" db="EMBL/GenBank/DDBJ databases">
        <title>Rapid genome shrinkage in a self-fertile nematode reveals novel sperm competition proteins.</title>
        <authorList>
            <person name="Yin D."/>
            <person name="Schwarz E.M."/>
            <person name="Thomas C.G."/>
            <person name="Felde R.L."/>
            <person name="Korf I.F."/>
            <person name="Cutter A.D."/>
            <person name="Schartner C.M."/>
            <person name="Ralston E.J."/>
            <person name="Meyer B.J."/>
            <person name="Haag E.S."/>
        </authorList>
    </citation>
    <scope>NUCLEOTIDE SEQUENCE [LARGE SCALE GENOMIC DNA]</scope>
    <source>
        <strain evidence="2">JU1422</strain>
    </source>
</reference>
<dbReference type="EMBL" id="PDUG01000005">
    <property type="protein sequence ID" value="PIC29254.1"/>
    <property type="molecule type" value="Genomic_DNA"/>
</dbReference>
<sequence length="311" mass="35528">MSSFKLLKYPTLVQKEIIEEMNMQERFFFSALSANACSRFRHLGVRKIVVHDMQINVYRTTTEIKLNTSRGYLAFEILYYTKIDNMMNFILDKTSVPVSIGNYSYQFSFADYSAGKMKAVVEFIGKLTKQLSCISSIELCNIKYTHPVTSFFPNLYGVQKFGNVEISNYAGPDKGLKLTAEDCDVIANSKFLKVRCSISGIQKTVNTFLKTWISGNHTVSGIALIYVIMHSNKKITEFFTGIETSVSTTTVAEIEPFKNEFIHQLSVIDQMVDIHRQSDQMRATVGLEKGWNRVLFVVWNEENLAKIQRTQ</sequence>
<dbReference type="OrthoDB" id="10381332at2759"/>
<accession>A0A2G5TPN8</accession>
<keyword evidence="2" id="KW-1185">Reference proteome</keyword>
<dbReference type="AlphaFoldDB" id="A0A2G5TPN8"/>
<proteinExistence type="predicted"/>
<organism evidence="1 2">
    <name type="scientific">Caenorhabditis nigoni</name>
    <dbReference type="NCBI Taxonomy" id="1611254"/>
    <lineage>
        <taxon>Eukaryota</taxon>
        <taxon>Metazoa</taxon>
        <taxon>Ecdysozoa</taxon>
        <taxon>Nematoda</taxon>
        <taxon>Chromadorea</taxon>
        <taxon>Rhabditida</taxon>
        <taxon>Rhabditina</taxon>
        <taxon>Rhabditomorpha</taxon>
        <taxon>Rhabditoidea</taxon>
        <taxon>Rhabditidae</taxon>
        <taxon>Peloderinae</taxon>
        <taxon>Caenorhabditis</taxon>
    </lineage>
</organism>
<dbReference type="PANTHER" id="PTHR21503">
    <property type="entry name" value="F-BOX-CONTAINING HYPOTHETICAL PROTEIN C.ELEGANS"/>
    <property type="match status" value="1"/>
</dbReference>
<gene>
    <name evidence="1" type="primary">Cnig_chr_V.g20903</name>
    <name evidence="1" type="ORF">B9Z55_020903</name>
</gene>
<evidence type="ECO:0008006" key="3">
    <source>
        <dbReference type="Google" id="ProtNLM"/>
    </source>
</evidence>
<evidence type="ECO:0000313" key="1">
    <source>
        <dbReference type="EMBL" id="PIC29254.1"/>
    </source>
</evidence>
<dbReference type="PANTHER" id="PTHR21503:SF8">
    <property type="entry name" value="F-BOX ASSOCIATED DOMAIN-CONTAINING PROTEIN-RELATED"/>
    <property type="match status" value="1"/>
</dbReference>
<comment type="caution">
    <text evidence="1">The sequence shown here is derived from an EMBL/GenBank/DDBJ whole genome shotgun (WGS) entry which is preliminary data.</text>
</comment>
<name>A0A2G5TPN8_9PELO</name>
<evidence type="ECO:0000313" key="2">
    <source>
        <dbReference type="Proteomes" id="UP000230233"/>
    </source>
</evidence>
<dbReference type="Proteomes" id="UP000230233">
    <property type="component" value="Chromosome V"/>
</dbReference>